<keyword evidence="10" id="KW-1185">Reference proteome</keyword>
<dbReference type="PANTHER" id="PTHR43266">
    <property type="entry name" value="MACROLIDE-EFFLUX PROTEIN"/>
    <property type="match status" value="1"/>
</dbReference>
<evidence type="ECO:0000256" key="4">
    <source>
        <dbReference type="ARBA" id="ARBA00022692"/>
    </source>
</evidence>
<keyword evidence="2" id="KW-0813">Transport</keyword>
<evidence type="ECO:0000256" key="1">
    <source>
        <dbReference type="ARBA" id="ARBA00004651"/>
    </source>
</evidence>
<comment type="caution">
    <text evidence="9">The sequence shown here is derived from an EMBL/GenBank/DDBJ whole genome shotgun (WGS) entry which is preliminary data.</text>
</comment>
<feature type="transmembrane region" description="Helical" evidence="7">
    <location>
        <begin position="303"/>
        <end position="320"/>
    </location>
</feature>
<gene>
    <name evidence="9" type="ORF">AMYX_25150</name>
</gene>
<feature type="transmembrane region" description="Helical" evidence="7">
    <location>
        <begin position="360"/>
        <end position="380"/>
    </location>
</feature>
<dbReference type="InterPro" id="IPR036259">
    <property type="entry name" value="MFS_trans_sf"/>
</dbReference>
<dbReference type="AlphaFoldDB" id="A0A7I9VMZ4"/>
<dbReference type="EMBL" id="BJTG01000005">
    <property type="protein sequence ID" value="GEJ57774.1"/>
    <property type="molecule type" value="Genomic_DNA"/>
</dbReference>
<evidence type="ECO:0000256" key="3">
    <source>
        <dbReference type="ARBA" id="ARBA00022475"/>
    </source>
</evidence>
<feature type="transmembrane region" description="Helical" evidence="7">
    <location>
        <begin position="326"/>
        <end position="348"/>
    </location>
</feature>
<dbReference type="GO" id="GO:0005886">
    <property type="term" value="C:plasma membrane"/>
    <property type="evidence" value="ECO:0007669"/>
    <property type="project" value="UniProtKB-SubCell"/>
</dbReference>
<feature type="transmembrane region" description="Helical" evidence="7">
    <location>
        <begin position="48"/>
        <end position="70"/>
    </location>
</feature>
<dbReference type="Pfam" id="PF05977">
    <property type="entry name" value="MFS_3"/>
    <property type="match status" value="1"/>
</dbReference>
<keyword evidence="6 7" id="KW-0472">Membrane</keyword>
<feature type="domain" description="Major facilitator superfamily (MFS) profile" evidence="8">
    <location>
        <begin position="16"/>
        <end position="413"/>
    </location>
</feature>
<feature type="transmembrane region" description="Helical" evidence="7">
    <location>
        <begin position="18"/>
        <end position="42"/>
    </location>
</feature>
<accession>A0A7I9VMZ4</accession>
<evidence type="ECO:0000256" key="7">
    <source>
        <dbReference type="SAM" id="Phobius"/>
    </source>
</evidence>
<name>A0A7I9VMZ4_9BACT</name>
<keyword evidence="3" id="KW-1003">Cell membrane</keyword>
<feature type="transmembrane region" description="Helical" evidence="7">
    <location>
        <begin position="109"/>
        <end position="130"/>
    </location>
</feature>
<comment type="subcellular location">
    <subcellularLocation>
        <location evidence="1">Cell membrane</location>
        <topology evidence="1">Multi-pass membrane protein</topology>
    </subcellularLocation>
</comment>
<dbReference type="InterPro" id="IPR010290">
    <property type="entry name" value="TM_effector"/>
</dbReference>
<feature type="transmembrane region" description="Helical" evidence="7">
    <location>
        <begin position="82"/>
        <end position="103"/>
    </location>
</feature>
<dbReference type="RefSeq" id="WP_176065651.1">
    <property type="nucleotide sequence ID" value="NZ_BJTG01000005.1"/>
</dbReference>
<dbReference type="PROSITE" id="PS50850">
    <property type="entry name" value="MFS"/>
    <property type="match status" value="1"/>
</dbReference>
<evidence type="ECO:0000313" key="9">
    <source>
        <dbReference type="EMBL" id="GEJ57774.1"/>
    </source>
</evidence>
<sequence>MSADAPARPTRLFNKNFVLLWQGQLVSALGNHAFVLATSWWVKEATGSATLLGLYLVLSSVPSLLLEPIGGTYADRHSRRNVLITTDALSGVALLLAGTWMYVARPGATAGFIGLAVLTVLLDAASAFFNPAISAAIPDLVPRQRIGGANSAIEVVAQLSTFAGQGLGGILFTAVGAPIMLLIDGVSFLFSAGTEAFIQIPQRLPARRTNGRRAALEFLAELGRGFRYIWAARGLRSLVLASAALNFFAVPIIVLMPFFVEDTLGADARWYGFIAAAYGVGSLAGSVAAGIGRPSGGARRARMLALFALQAGTCLALALVRHPLPALAVAALGGAFGGALTIYVVTIVQVTTPEDMRGRVFGLLGTIAGSISPIAMMLAGLAADWTGRKVPAIYAGCGAAMLVVAAVAASRRTFRTFIALDLTEPTPEAPAGSGRALAAPEVVP</sequence>
<dbReference type="Proteomes" id="UP000503640">
    <property type="component" value="Unassembled WGS sequence"/>
</dbReference>
<evidence type="ECO:0000259" key="8">
    <source>
        <dbReference type="PROSITE" id="PS50850"/>
    </source>
</evidence>
<evidence type="ECO:0000256" key="2">
    <source>
        <dbReference type="ARBA" id="ARBA00022448"/>
    </source>
</evidence>
<proteinExistence type="predicted"/>
<dbReference type="GO" id="GO:0022857">
    <property type="term" value="F:transmembrane transporter activity"/>
    <property type="evidence" value="ECO:0007669"/>
    <property type="project" value="InterPro"/>
</dbReference>
<feature type="transmembrane region" description="Helical" evidence="7">
    <location>
        <begin position="270"/>
        <end position="291"/>
    </location>
</feature>
<dbReference type="SUPFAM" id="SSF103473">
    <property type="entry name" value="MFS general substrate transporter"/>
    <property type="match status" value="1"/>
</dbReference>
<evidence type="ECO:0000313" key="10">
    <source>
        <dbReference type="Proteomes" id="UP000503640"/>
    </source>
</evidence>
<keyword evidence="5 7" id="KW-1133">Transmembrane helix</keyword>
<dbReference type="PANTHER" id="PTHR43266:SF2">
    <property type="entry name" value="MAJOR FACILITATOR SUPERFAMILY (MFS) PROFILE DOMAIN-CONTAINING PROTEIN"/>
    <property type="match status" value="1"/>
</dbReference>
<dbReference type="Gene3D" id="1.20.1250.20">
    <property type="entry name" value="MFS general substrate transporter like domains"/>
    <property type="match status" value="1"/>
</dbReference>
<protein>
    <submittedName>
        <fullName evidence="9">Permease</fullName>
    </submittedName>
</protein>
<reference evidence="10" key="1">
    <citation type="journal article" date="2020" name="Appl. Environ. Microbiol.">
        <title>Diazotrophic Anaeromyxobacter Isolates from Soils.</title>
        <authorList>
            <person name="Masuda Y."/>
            <person name="Yamanaka H."/>
            <person name="Xu Z.X."/>
            <person name="Shiratori Y."/>
            <person name="Aono T."/>
            <person name="Amachi S."/>
            <person name="Senoo K."/>
            <person name="Itoh H."/>
        </authorList>
    </citation>
    <scope>NUCLEOTIDE SEQUENCE [LARGE SCALE GENOMIC DNA]</scope>
    <source>
        <strain evidence="10">R267</strain>
    </source>
</reference>
<feature type="transmembrane region" description="Helical" evidence="7">
    <location>
        <begin position="237"/>
        <end position="258"/>
    </location>
</feature>
<organism evidence="9 10">
    <name type="scientific">Anaeromyxobacter diazotrophicus</name>
    <dbReference type="NCBI Taxonomy" id="2590199"/>
    <lineage>
        <taxon>Bacteria</taxon>
        <taxon>Pseudomonadati</taxon>
        <taxon>Myxococcota</taxon>
        <taxon>Myxococcia</taxon>
        <taxon>Myxococcales</taxon>
        <taxon>Cystobacterineae</taxon>
        <taxon>Anaeromyxobacteraceae</taxon>
        <taxon>Anaeromyxobacter</taxon>
    </lineage>
</organism>
<feature type="transmembrane region" description="Helical" evidence="7">
    <location>
        <begin position="392"/>
        <end position="409"/>
    </location>
</feature>
<keyword evidence="4 7" id="KW-0812">Transmembrane</keyword>
<feature type="transmembrane region" description="Helical" evidence="7">
    <location>
        <begin position="179"/>
        <end position="198"/>
    </location>
</feature>
<evidence type="ECO:0000256" key="5">
    <source>
        <dbReference type="ARBA" id="ARBA00022989"/>
    </source>
</evidence>
<dbReference type="InterPro" id="IPR020846">
    <property type="entry name" value="MFS_dom"/>
</dbReference>
<dbReference type="CDD" id="cd06173">
    <property type="entry name" value="MFS_MefA_like"/>
    <property type="match status" value="1"/>
</dbReference>
<evidence type="ECO:0000256" key="6">
    <source>
        <dbReference type="ARBA" id="ARBA00023136"/>
    </source>
</evidence>